<proteinExistence type="predicted"/>
<dbReference type="Proteomes" id="UP000185003">
    <property type="component" value="Unassembled WGS sequence"/>
</dbReference>
<gene>
    <name evidence="1" type="ORF">SAMN04488055_5551</name>
</gene>
<name>A0A1N6KCW5_9BACT</name>
<evidence type="ECO:0000313" key="2">
    <source>
        <dbReference type="Proteomes" id="UP000185003"/>
    </source>
</evidence>
<dbReference type="AlphaFoldDB" id="A0A1N6KCW5"/>
<accession>A0A1N6KCW5</accession>
<sequence length="495" mass="51885">MMFLYTKKIDMNWPRGYKTLLILLLSGFAAIPSQAQIQVGGQSNRLDAALEISTQKKGLLLPRVTSTALTSNPLDSAAAGMMVFNITDQTLYVKRANGYTPWSKVPDLTTYALSTLSDVNFAVLPSTDQLLRYNGTKWSNWTPDYIKTISGDVTAGAVDAAGNVVTTLSNFGTANTYFKVTTDAKGRVQSGATALIAADIPNLAASYIQNQNAALQTGDFRISGNGNMASLSVTGLTAQGGLLFTNTGAVTQKAGQLIWDNTNNRLGIGNAAPAEALHVTGNIRATGLNKTGGIVFTSGTTGLLEQDDAQLFWDAPNNRLGIGNAAPSTALHVTGGMRVTGLNTAGGVLFANGTTGDVAQKANQLIWDNTNDRLGIGVAAPTAKLDVEGTFKLGTDGTALTSMTKAQATYTGGTQNFGQYTGANITLTLPAGVVMKADDNVIVNPTVNLTTGIVIAWARVSNAATRQITVAIWNADNGTRAFNNNTVFNITLISL</sequence>
<keyword evidence="2" id="KW-1185">Reference proteome</keyword>
<dbReference type="STRING" id="536979.SAMN04488055_5551"/>
<dbReference type="EMBL" id="FSRA01000002">
    <property type="protein sequence ID" value="SIO54167.1"/>
    <property type="molecule type" value="Genomic_DNA"/>
</dbReference>
<reference evidence="1 2" key="1">
    <citation type="submission" date="2016-11" db="EMBL/GenBank/DDBJ databases">
        <authorList>
            <person name="Jaros S."/>
            <person name="Januszkiewicz K."/>
            <person name="Wedrychowicz H."/>
        </authorList>
    </citation>
    <scope>NUCLEOTIDE SEQUENCE [LARGE SCALE GENOMIC DNA]</scope>
    <source>
        <strain evidence="1 2">DSM 24787</strain>
    </source>
</reference>
<organism evidence="1 2">
    <name type="scientific">Chitinophaga niabensis</name>
    <dbReference type="NCBI Taxonomy" id="536979"/>
    <lineage>
        <taxon>Bacteria</taxon>
        <taxon>Pseudomonadati</taxon>
        <taxon>Bacteroidota</taxon>
        <taxon>Chitinophagia</taxon>
        <taxon>Chitinophagales</taxon>
        <taxon>Chitinophagaceae</taxon>
        <taxon>Chitinophaga</taxon>
    </lineage>
</organism>
<protein>
    <submittedName>
        <fullName evidence="1">Uncharacterized protein</fullName>
    </submittedName>
</protein>
<evidence type="ECO:0000313" key="1">
    <source>
        <dbReference type="EMBL" id="SIO54167.1"/>
    </source>
</evidence>